<protein>
    <recommendedName>
        <fullName evidence="3">Co-chaperone protein HscB homolog</fullName>
    </recommendedName>
</protein>
<dbReference type="GO" id="GO:0051087">
    <property type="term" value="F:protein-folding chaperone binding"/>
    <property type="evidence" value="ECO:0007669"/>
    <property type="project" value="InterPro"/>
</dbReference>
<name>A0A1S7LE08_MAGMO</name>
<organism evidence="5">
    <name type="scientific">Magnetococcus massalia (strain MO-1)</name>
    <dbReference type="NCBI Taxonomy" id="451514"/>
    <lineage>
        <taxon>Bacteria</taxon>
        <taxon>Pseudomonadati</taxon>
        <taxon>Pseudomonadota</taxon>
        <taxon>Magnetococcia</taxon>
        <taxon>Magnetococcales</taxon>
        <taxon>Magnetococcaceae</taxon>
        <taxon>Magnetococcus</taxon>
    </lineage>
</organism>
<dbReference type="Gene3D" id="1.20.1280.20">
    <property type="entry name" value="HscB, C-terminal domain"/>
    <property type="match status" value="1"/>
</dbReference>
<sequence length="208" mass="24241">MGQVRSCWSCKGPLESAFFCPTCEAIQPPDPAQDHFAFFELERGFEVDLERLESRFHELQQLFHPDRFAVESAKARRFSLEQATRLNEGRQTLQDPLLRAEYLLKLLAGDAEIDAKGAQDPAFLMEVIELRETLEELDPEADDIWDRIEALRDEVSALAAQEIEQLKGAFGRYDGDSQWHTVMARHTDRLRYHRKFLEEVDRLEERLF</sequence>
<comment type="function">
    <text evidence="3">Co-chaperone involved in the maturation of iron-sulfur cluster-containing proteins. Seems to help targeting proteins to be folded toward HscA.</text>
</comment>
<feature type="domain" description="Co-chaperone HscB C-terminal oligomerisation" evidence="4">
    <location>
        <begin position="119"/>
        <end position="201"/>
    </location>
</feature>
<evidence type="ECO:0000256" key="3">
    <source>
        <dbReference type="HAMAP-Rule" id="MF_00682"/>
    </source>
</evidence>
<dbReference type="SUPFAM" id="SSF47144">
    <property type="entry name" value="HSC20 (HSCB), C-terminal oligomerisation domain"/>
    <property type="match status" value="1"/>
</dbReference>
<dbReference type="InterPro" id="IPR036869">
    <property type="entry name" value="J_dom_sf"/>
</dbReference>
<dbReference type="HAMAP" id="MF_00682">
    <property type="entry name" value="HscB"/>
    <property type="match status" value="1"/>
</dbReference>
<gene>
    <name evidence="3" type="primary">hscB</name>
    <name evidence="5" type="ORF">MAGMO_0063</name>
</gene>
<dbReference type="GO" id="GO:0051259">
    <property type="term" value="P:protein complex oligomerization"/>
    <property type="evidence" value="ECO:0007669"/>
    <property type="project" value="InterPro"/>
</dbReference>
<comment type="subunit">
    <text evidence="3">Interacts with HscA and stimulates its ATPase activity.</text>
</comment>
<dbReference type="SUPFAM" id="SSF46565">
    <property type="entry name" value="Chaperone J-domain"/>
    <property type="match status" value="1"/>
</dbReference>
<dbReference type="InterPro" id="IPR009073">
    <property type="entry name" value="HscB_oligo_C"/>
</dbReference>
<evidence type="ECO:0000256" key="1">
    <source>
        <dbReference type="ARBA" id="ARBA00010476"/>
    </source>
</evidence>
<reference evidence="5" key="1">
    <citation type="submission" date="2015-04" db="EMBL/GenBank/DDBJ databases">
        <authorList>
            <person name="Syromyatnikov M.Y."/>
            <person name="Popov V.N."/>
        </authorList>
    </citation>
    <scope>NUCLEOTIDE SEQUENCE</scope>
    <source>
        <strain evidence="5">MO-1</strain>
    </source>
</reference>
<dbReference type="GO" id="GO:0006457">
    <property type="term" value="P:protein folding"/>
    <property type="evidence" value="ECO:0007669"/>
    <property type="project" value="UniProtKB-UniRule"/>
</dbReference>
<dbReference type="Gene3D" id="1.10.287.110">
    <property type="entry name" value="DnaJ domain"/>
    <property type="match status" value="1"/>
</dbReference>
<evidence type="ECO:0000259" key="4">
    <source>
        <dbReference type="Pfam" id="PF07743"/>
    </source>
</evidence>
<dbReference type="AlphaFoldDB" id="A0A1S7LE08"/>
<dbReference type="GO" id="GO:0044571">
    <property type="term" value="P:[2Fe-2S] cluster assembly"/>
    <property type="evidence" value="ECO:0007669"/>
    <property type="project" value="InterPro"/>
</dbReference>
<dbReference type="GO" id="GO:0001671">
    <property type="term" value="F:ATPase activator activity"/>
    <property type="evidence" value="ECO:0007669"/>
    <property type="project" value="InterPro"/>
</dbReference>
<accession>A0A1S7LE08</accession>
<dbReference type="EMBL" id="LO017727">
    <property type="protein sequence ID" value="CRH04279.1"/>
    <property type="molecule type" value="Genomic_DNA"/>
</dbReference>
<dbReference type="InterPro" id="IPR004640">
    <property type="entry name" value="HscB"/>
</dbReference>
<evidence type="ECO:0000256" key="2">
    <source>
        <dbReference type="ARBA" id="ARBA00023186"/>
    </source>
</evidence>
<dbReference type="Pfam" id="PF07743">
    <property type="entry name" value="HSCB_C"/>
    <property type="match status" value="1"/>
</dbReference>
<dbReference type="PANTHER" id="PTHR14021">
    <property type="entry name" value="IRON-SULFUR CLUSTER CO-CHAPERONE PROTEIN HSCB"/>
    <property type="match status" value="1"/>
</dbReference>
<comment type="similarity">
    <text evidence="1 3">Belongs to the HscB family.</text>
</comment>
<keyword evidence="2 3" id="KW-0143">Chaperone</keyword>
<dbReference type="NCBIfam" id="TIGR00714">
    <property type="entry name" value="hscB"/>
    <property type="match status" value="1"/>
</dbReference>
<proteinExistence type="inferred from homology"/>
<dbReference type="InterPro" id="IPR036386">
    <property type="entry name" value="HscB_C_sf"/>
</dbReference>
<dbReference type="PANTHER" id="PTHR14021:SF15">
    <property type="entry name" value="IRON-SULFUR CLUSTER CO-CHAPERONE PROTEIN HSCB"/>
    <property type="match status" value="1"/>
</dbReference>
<evidence type="ECO:0000313" key="5">
    <source>
        <dbReference type="EMBL" id="CRH04279.1"/>
    </source>
</evidence>